<dbReference type="SUPFAM" id="SSF49344">
    <property type="entry name" value="CBD9-like"/>
    <property type="match status" value="1"/>
</dbReference>
<evidence type="ECO:0000313" key="2">
    <source>
        <dbReference type="EMBL" id="SHG55752.1"/>
    </source>
</evidence>
<dbReference type="STRING" id="1194090.SAMN05443144_1347"/>
<accession>A0A1M5KSB4</accession>
<name>A0A1M5KSB4_9BACT</name>
<reference evidence="2 3" key="1">
    <citation type="submission" date="2016-11" db="EMBL/GenBank/DDBJ databases">
        <authorList>
            <person name="Jaros S."/>
            <person name="Januszkiewicz K."/>
            <person name="Wedrychowicz H."/>
        </authorList>
    </citation>
    <scope>NUCLEOTIDE SEQUENCE [LARGE SCALE GENOMIC DNA]</scope>
    <source>
        <strain evidence="2 3">DSM 21986</strain>
    </source>
</reference>
<dbReference type="Proteomes" id="UP000184041">
    <property type="component" value="Unassembled WGS sequence"/>
</dbReference>
<dbReference type="RefSeq" id="WP_084088462.1">
    <property type="nucleotide sequence ID" value="NZ_FQUS01000034.1"/>
</dbReference>
<dbReference type="GO" id="GO:0016052">
    <property type="term" value="P:carbohydrate catabolic process"/>
    <property type="evidence" value="ECO:0007669"/>
    <property type="project" value="InterPro"/>
</dbReference>
<evidence type="ECO:0000259" key="1">
    <source>
        <dbReference type="Pfam" id="PF16011"/>
    </source>
</evidence>
<dbReference type="GO" id="GO:0004553">
    <property type="term" value="F:hydrolase activity, hydrolyzing O-glycosyl compounds"/>
    <property type="evidence" value="ECO:0007669"/>
    <property type="project" value="InterPro"/>
</dbReference>
<feature type="domain" description="Carbohydrate-binding" evidence="1">
    <location>
        <begin position="59"/>
        <end position="251"/>
    </location>
</feature>
<dbReference type="AlphaFoldDB" id="A0A1M5KSB4"/>
<evidence type="ECO:0000313" key="3">
    <source>
        <dbReference type="Proteomes" id="UP000184041"/>
    </source>
</evidence>
<dbReference type="InterPro" id="IPR010502">
    <property type="entry name" value="Carb-bd_dom_fam9"/>
</dbReference>
<sequence>MGNNILLFLSVSLFLTFMLVINGCSETEEEDKNYMYTVTRIDQPIEINAEWNKEPWNNIPSIRLDNHIREEPEPRPEVHVKVSYDDEALYVIFHVQDQYVRCVVEEYFGPVWTDSCVEFFFTPNTDLSEGYFNLETNCIGTALFAFQKERGVGRVDIPESTFKKVKLAHSIPSVVEPEITEPVTWTIEYRLPVEILTKYSDVTQPASGVEWRANFYKIADKTSHPHYLSWALIEHPEPHFHLPEYFGTIVFE</sequence>
<dbReference type="EMBL" id="FQUS01000034">
    <property type="protein sequence ID" value="SHG55752.1"/>
    <property type="molecule type" value="Genomic_DNA"/>
</dbReference>
<dbReference type="Pfam" id="PF16011">
    <property type="entry name" value="CBM9_2"/>
    <property type="match status" value="1"/>
</dbReference>
<proteinExistence type="predicted"/>
<organism evidence="2 3">
    <name type="scientific">Fodinibius roseus</name>
    <dbReference type="NCBI Taxonomy" id="1194090"/>
    <lineage>
        <taxon>Bacteria</taxon>
        <taxon>Pseudomonadati</taxon>
        <taxon>Balneolota</taxon>
        <taxon>Balneolia</taxon>
        <taxon>Balneolales</taxon>
        <taxon>Balneolaceae</taxon>
        <taxon>Fodinibius</taxon>
    </lineage>
</organism>
<keyword evidence="3" id="KW-1185">Reference proteome</keyword>
<dbReference type="Gene3D" id="2.60.40.1190">
    <property type="match status" value="1"/>
</dbReference>
<protein>
    <submittedName>
        <fullName evidence="2">Carbohydrate-binding family 9</fullName>
    </submittedName>
</protein>
<dbReference type="CDD" id="cd09620">
    <property type="entry name" value="CBM9_like_3"/>
    <property type="match status" value="1"/>
</dbReference>
<dbReference type="OrthoDB" id="9801646at2"/>
<gene>
    <name evidence="2" type="ORF">SAMN05443144_1347</name>
</gene>
<dbReference type="GO" id="GO:0030246">
    <property type="term" value="F:carbohydrate binding"/>
    <property type="evidence" value="ECO:0007669"/>
    <property type="project" value="InterPro"/>
</dbReference>